<reference evidence="1" key="1">
    <citation type="submission" date="2018-06" db="EMBL/GenBank/DDBJ databases">
        <authorList>
            <person name="Zhirakovskaya E."/>
        </authorList>
    </citation>
    <scope>NUCLEOTIDE SEQUENCE</scope>
</reference>
<organism evidence="1">
    <name type="scientific">hydrothermal vent metagenome</name>
    <dbReference type="NCBI Taxonomy" id="652676"/>
    <lineage>
        <taxon>unclassified sequences</taxon>
        <taxon>metagenomes</taxon>
        <taxon>ecological metagenomes</taxon>
    </lineage>
</organism>
<protein>
    <submittedName>
        <fullName evidence="1">Uncharacterized protein</fullName>
    </submittedName>
</protein>
<feature type="non-terminal residue" evidence="1">
    <location>
        <position position="1"/>
    </location>
</feature>
<proteinExistence type="predicted"/>
<gene>
    <name evidence="1" type="ORF">MNBD_GAMMA12-1987</name>
</gene>
<dbReference type="EMBL" id="UOFL01000232">
    <property type="protein sequence ID" value="VAW81992.1"/>
    <property type="molecule type" value="Genomic_DNA"/>
</dbReference>
<evidence type="ECO:0000313" key="1">
    <source>
        <dbReference type="EMBL" id="VAW81992.1"/>
    </source>
</evidence>
<name>A0A3B0Z3B0_9ZZZZ</name>
<sequence>LAWNQTIMTDLKVEQAIENICELGCQKVTQVIEELSTQQPSDLTEAFNYFQRKAILDELNDIMSIYDKPCNLPN</sequence>
<dbReference type="AlphaFoldDB" id="A0A3B0Z3B0"/>
<accession>A0A3B0Z3B0</accession>